<reference evidence="2" key="1">
    <citation type="submission" date="2020-02" db="EMBL/GenBank/DDBJ databases">
        <authorList>
            <person name="Meier V. D."/>
        </authorList>
    </citation>
    <scope>NUCLEOTIDE SEQUENCE</scope>
    <source>
        <strain evidence="2">AVDCRST_MAG83</strain>
    </source>
</reference>
<dbReference type="EMBL" id="CADCTE010000047">
    <property type="protein sequence ID" value="CAA9223846.1"/>
    <property type="molecule type" value="Genomic_DNA"/>
</dbReference>
<feature type="region of interest" description="Disordered" evidence="1">
    <location>
        <begin position="17"/>
        <end position="39"/>
    </location>
</feature>
<organism evidence="2">
    <name type="scientific">uncultured Arthrobacter sp</name>
    <dbReference type="NCBI Taxonomy" id="114050"/>
    <lineage>
        <taxon>Bacteria</taxon>
        <taxon>Bacillati</taxon>
        <taxon>Actinomycetota</taxon>
        <taxon>Actinomycetes</taxon>
        <taxon>Micrococcales</taxon>
        <taxon>Micrococcaceae</taxon>
        <taxon>Arthrobacter</taxon>
        <taxon>environmental samples</taxon>
    </lineage>
</organism>
<evidence type="ECO:0000256" key="1">
    <source>
        <dbReference type="SAM" id="MobiDB-lite"/>
    </source>
</evidence>
<proteinExistence type="predicted"/>
<sequence>DGHLLCPHVCRLRISADHQRTDSRHPGASAACRRRAHGR</sequence>
<accession>A0A6J4HGE4</accession>
<protein>
    <submittedName>
        <fullName evidence="2">Uncharacterized protein</fullName>
    </submittedName>
</protein>
<feature type="non-terminal residue" evidence="2">
    <location>
        <position position="39"/>
    </location>
</feature>
<name>A0A6J4HGE4_9MICC</name>
<feature type="non-terminal residue" evidence="2">
    <location>
        <position position="1"/>
    </location>
</feature>
<evidence type="ECO:0000313" key="2">
    <source>
        <dbReference type="EMBL" id="CAA9223846.1"/>
    </source>
</evidence>
<dbReference type="AlphaFoldDB" id="A0A6J4HGE4"/>
<gene>
    <name evidence="2" type="ORF">AVDCRST_MAG83-625</name>
</gene>